<dbReference type="OrthoDB" id="3298891at2"/>
<dbReference type="RefSeq" id="WP_133876172.1">
    <property type="nucleotide sequence ID" value="NZ_BOMD01000057.1"/>
</dbReference>
<protein>
    <recommendedName>
        <fullName evidence="4">Membrane protein YesL</fullName>
    </recommendedName>
</protein>
<evidence type="ECO:0000256" key="1">
    <source>
        <dbReference type="SAM" id="Phobius"/>
    </source>
</evidence>
<accession>A0A4R6JZC0</accession>
<dbReference type="EMBL" id="SNWR01000001">
    <property type="protein sequence ID" value="TDO42253.1"/>
    <property type="molecule type" value="Genomic_DNA"/>
</dbReference>
<proteinExistence type="predicted"/>
<name>A0A4R6JZC0_9ACTN</name>
<dbReference type="Proteomes" id="UP000294901">
    <property type="component" value="Unassembled WGS sequence"/>
</dbReference>
<comment type="caution">
    <text evidence="2">The sequence shown here is derived from an EMBL/GenBank/DDBJ whole genome shotgun (WGS) entry which is preliminary data.</text>
</comment>
<feature type="transmembrane region" description="Helical" evidence="1">
    <location>
        <begin position="163"/>
        <end position="190"/>
    </location>
</feature>
<keyword evidence="1" id="KW-0472">Membrane</keyword>
<dbReference type="PROSITE" id="PS51257">
    <property type="entry name" value="PROKAR_LIPOPROTEIN"/>
    <property type="match status" value="1"/>
</dbReference>
<keyword evidence="3" id="KW-1185">Reference proteome</keyword>
<organism evidence="2 3">
    <name type="scientific">Paractinoplanes brasiliensis</name>
    <dbReference type="NCBI Taxonomy" id="52695"/>
    <lineage>
        <taxon>Bacteria</taxon>
        <taxon>Bacillati</taxon>
        <taxon>Actinomycetota</taxon>
        <taxon>Actinomycetes</taxon>
        <taxon>Micromonosporales</taxon>
        <taxon>Micromonosporaceae</taxon>
        <taxon>Paractinoplanes</taxon>
    </lineage>
</organism>
<keyword evidence="1" id="KW-0812">Transmembrane</keyword>
<evidence type="ECO:0008006" key="4">
    <source>
        <dbReference type="Google" id="ProtNLM"/>
    </source>
</evidence>
<keyword evidence="1" id="KW-1133">Transmembrane helix</keyword>
<feature type="transmembrane region" description="Helical" evidence="1">
    <location>
        <begin position="69"/>
        <end position="89"/>
    </location>
</feature>
<dbReference type="AlphaFoldDB" id="A0A4R6JZC0"/>
<evidence type="ECO:0000313" key="2">
    <source>
        <dbReference type="EMBL" id="TDO42253.1"/>
    </source>
</evidence>
<sequence>MPHDWRDSLRPAADLALLGILVTLACLPVLTAGAAVGTGSAAVHKLLTFGRWPTAAECWTSFRTRLLPGWWAGPVVLVLAWLLAVDAAAVNREAVPGGRPLVVALLVLASAGAGFLAMVAGMSGFSNPDPVRGSRASAEPRPLRQARALVAARPGALLATTGVVLLVALLALLLHPALVPVLAGYALFAVHAVLHRLTPRTVSSPVRGPAGPDVLNWVHADASRGVGSDPGR</sequence>
<feature type="transmembrane region" description="Helical" evidence="1">
    <location>
        <begin position="101"/>
        <end position="125"/>
    </location>
</feature>
<reference evidence="2 3" key="1">
    <citation type="submission" date="2019-03" db="EMBL/GenBank/DDBJ databases">
        <title>Sequencing the genomes of 1000 actinobacteria strains.</title>
        <authorList>
            <person name="Klenk H.-P."/>
        </authorList>
    </citation>
    <scope>NUCLEOTIDE SEQUENCE [LARGE SCALE GENOMIC DNA]</scope>
    <source>
        <strain evidence="2 3">DSM 43805</strain>
    </source>
</reference>
<gene>
    <name evidence="2" type="ORF">C8E87_6020</name>
</gene>
<evidence type="ECO:0000313" key="3">
    <source>
        <dbReference type="Proteomes" id="UP000294901"/>
    </source>
</evidence>